<dbReference type="PANTHER" id="PTHR45947">
    <property type="entry name" value="SULFOQUINOVOSYL TRANSFERASE SQD2"/>
    <property type="match status" value="1"/>
</dbReference>
<evidence type="ECO:0000256" key="1">
    <source>
        <dbReference type="ARBA" id="ARBA00022679"/>
    </source>
</evidence>
<evidence type="ECO:0000259" key="2">
    <source>
        <dbReference type="Pfam" id="PF00534"/>
    </source>
</evidence>
<dbReference type="GO" id="GO:0016757">
    <property type="term" value="F:glycosyltransferase activity"/>
    <property type="evidence" value="ECO:0007669"/>
    <property type="project" value="UniProtKB-KW"/>
</dbReference>
<name>A0ABW1JGS8_9ACTN</name>
<sequence length="350" mass="36416">MRTVHVVVPDGLDDPAEPSGGNRYDRRVCQGLAATGWSVVECPVAAPAALSGRLAAIPDGGLVLVDGLIGSTAADSVLAAANRLRLVLLVHLPLGVDPTAPPDVRTGECAALAAATAVVATSEWTRAWLVREYALDPGQVRVARPGVDPAERAPGTPGGGHLLCVGAVTPGKGLDVLVEALDGIVDLSWQCTVAGSLTRDPAFAARVRRRAQGDGSEGRVTWAGPLDDAGLVTAYAAADLLVVASRAETYGMVVTEALSRALPVVATDVGGLPDTLGHAADGARPGVLVPPDDPGALARALRQWLTEPRLRDQLRLNALDRRTRLTGWDDTTDEITRLLLSVGRSERVLR</sequence>
<dbReference type="EMBL" id="JBHSRD010000004">
    <property type="protein sequence ID" value="MFC6008404.1"/>
    <property type="molecule type" value="Genomic_DNA"/>
</dbReference>
<keyword evidence="3" id="KW-0328">Glycosyltransferase</keyword>
<protein>
    <submittedName>
        <fullName evidence="3">Glycosyltransferase family 4 protein</fullName>
        <ecNumber evidence="3">2.4.-.-</ecNumber>
    </submittedName>
</protein>
<accession>A0ABW1JGS8</accession>
<dbReference type="SUPFAM" id="SSF53756">
    <property type="entry name" value="UDP-Glycosyltransferase/glycogen phosphorylase"/>
    <property type="match status" value="1"/>
</dbReference>
<dbReference type="Gene3D" id="3.40.50.2000">
    <property type="entry name" value="Glycogen Phosphorylase B"/>
    <property type="match status" value="2"/>
</dbReference>
<dbReference type="CDD" id="cd03801">
    <property type="entry name" value="GT4_PimA-like"/>
    <property type="match status" value="1"/>
</dbReference>
<organism evidence="3 4">
    <name type="scientific">Angustibacter luteus</name>
    <dbReference type="NCBI Taxonomy" id="658456"/>
    <lineage>
        <taxon>Bacteria</taxon>
        <taxon>Bacillati</taxon>
        <taxon>Actinomycetota</taxon>
        <taxon>Actinomycetes</taxon>
        <taxon>Kineosporiales</taxon>
        <taxon>Kineosporiaceae</taxon>
    </lineage>
</organism>
<dbReference type="Proteomes" id="UP001596189">
    <property type="component" value="Unassembled WGS sequence"/>
</dbReference>
<comment type="caution">
    <text evidence="3">The sequence shown here is derived from an EMBL/GenBank/DDBJ whole genome shotgun (WGS) entry which is preliminary data.</text>
</comment>
<dbReference type="InterPro" id="IPR001296">
    <property type="entry name" value="Glyco_trans_1"/>
</dbReference>
<dbReference type="PANTHER" id="PTHR45947:SF3">
    <property type="entry name" value="SULFOQUINOVOSYL TRANSFERASE SQD2"/>
    <property type="match status" value="1"/>
</dbReference>
<dbReference type="EC" id="2.4.-.-" evidence="3"/>
<gene>
    <name evidence="3" type="ORF">ACFQDO_14800</name>
</gene>
<evidence type="ECO:0000313" key="4">
    <source>
        <dbReference type="Proteomes" id="UP001596189"/>
    </source>
</evidence>
<keyword evidence="1 3" id="KW-0808">Transferase</keyword>
<reference evidence="4" key="1">
    <citation type="journal article" date="2019" name="Int. J. Syst. Evol. Microbiol.">
        <title>The Global Catalogue of Microorganisms (GCM) 10K type strain sequencing project: providing services to taxonomists for standard genome sequencing and annotation.</title>
        <authorList>
            <consortium name="The Broad Institute Genomics Platform"/>
            <consortium name="The Broad Institute Genome Sequencing Center for Infectious Disease"/>
            <person name="Wu L."/>
            <person name="Ma J."/>
        </authorList>
    </citation>
    <scope>NUCLEOTIDE SEQUENCE [LARGE SCALE GENOMIC DNA]</scope>
    <source>
        <strain evidence="4">KACC 14249</strain>
    </source>
</reference>
<feature type="domain" description="Glycosyl transferase family 1" evidence="2">
    <location>
        <begin position="162"/>
        <end position="318"/>
    </location>
</feature>
<keyword evidence="4" id="KW-1185">Reference proteome</keyword>
<proteinExistence type="predicted"/>
<dbReference type="RefSeq" id="WP_345714900.1">
    <property type="nucleotide sequence ID" value="NZ_BAABFP010000002.1"/>
</dbReference>
<dbReference type="Pfam" id="PF00534">
    <property type="entry name" value="Glycos_transf_1"/>
    <property type="match status" value="1"/>
</dbReference>
<dbReference type="InterPro" id="IPR050194">
    <property type="entry name" value="Glycosyltransferase_grp1"/>
</dbReference>
<evidence type="ECO:0000313" key="3">
    <source>
        <dbReference type="EMBL" id="MFC6008404.1"/>
    </source>
</evidence>